<name>A0A9W4RX60_9PEZI</name>
<dbReference type="InterPro" id="IPR003959">
    <property type="entry name" value="ATPase_AAA_core"/>
</dbReference>
<evidence type="ECO:0000259" key="1">
    <source>
        <dbReference type="SMART" id="SM00382"/>
    </source>
</evidence>
<dbReference type="AlphaFoldDB" id="A0A9W4RX60"/>
<evidence type="ECO:0000313" key="3">
    <source>
        <dbReference type="Proteomes" id="UP001152533"/>
    </source>
</evidence>
<feature type="domain" description="AAA+ ATPase" evidence="1">
    <location>
        <begin position="1"/>
        <end position="119"/>
    </location>
</feature>
<sequence>HGPPGVGKTLTAECVAEFSRRPLYIVSSGDLGTSAEALDEKLGQTLDLASTWKAVLLIDEADVFLERRSLHDLGRNSLVSIFLRTLEYYSGILFMTTNRVRTFDDAFKSRIHVPLKYDDLPKESRLKVWKNFLAGVEGGVEVDEEGYERLAEGNLNGRQIKNVVRTAKSLAAHKKRKLDVGQLLQVVDIQMTFERELGDGGVDEVER</sequence>
<gene>
    <name evidence="2" type="ORF">CGXH109_LOCUS80742</name>
</gene>
<dbReference type="GO" id="GO:0005524">
    <property type="term" value="F:ATP binding"/>
    <property type="evidence" value="ECO:0007669"/>
    <property type="project" value="InterPro"/>
</dbReference>
<accession>A0A9W4RX60</accession>
<dbReference type="InterPro" id="IPR027417">
    <property type="entry name" value="P-loop_NTPase"/>
</dbReference>
<dbReference type="EMBL" id="CAMGZC010000623">
    <property type="protein sequence ID" value="CAI0648926.1"/>
    <property type="molecule type" value="Genomic_DNA"/>
</dbReference>
<dbReference type="GO" id="GO:0016887">
    <property type="term" value="F:ATP hydrolysis activity"/>
    <property type="evidence" value="ECO:0007669"/>
    <property type="project" value="InterPro"/>
</dbReference>
<evidence type="ECO:0000313" key="2">
    <source>
        <dbReference type="EMBL" id="CAI0648926.1"/>
    </source>
</evidence>
<protein>
    <recommendedName>
        <fullName evidence="1">AAA+ ATPase domain-containing protein</fullName>
    </recommendedName>
</protein>
<dbReference type="PANTHER" id="PTHR46411">
    <property type="entry name" value="FAMILY ATPASE, PUTATIVE-RELATED"/>
    <property type="match status" value="1"/>
</dbReference>
<dbReference type="InterPro" id="IPR003593">
    <property type="entry name" value="AAA+_ATPase"/>
</dbReference>
<comment type="caution">
    <text evidence="2">The sequence shown here is derived from an EMBL/GenBank/DDBJ whole genome shotgun (WGS) entry which is preliminary data.</text>
</comment>
<feature type="non-terminal residue" evidence="2">
    <location>
        <position position="1"/>
    </location>
</feature>
<dbReference type="SMART" id="SM00382">
    <property type="entry name" value="AAA"/>
    <property type="match status" value="1"/>
</dbReference>
<dbReference type="SUPFAM" id="SSF52540">
    <property type="entry name" value="P-loop containing nucleoside triphosphate hydrolases"/>
    <property type="match status" value="1"/>
</dbReference>
<keyword evidence="3" id="KW-1185">Reference proteome</keyword>
<reference evidence="2" key="1">
    <citation type="submission" date="2022-08" db="EMBL/GenBank/DDBJ databases">
        <authorList>
            <person name="Giroux E."/>
            <person name="Giroux E."/>
        </authorList>
    </citation>
    <scope>NUCLEOTIDE SEQUENCE</scope>
    <source>
        <strain evidence="2">H1091258</strain>
    </source>
</reference>
<dbReference type="Gene3D" id="3.40.50.300">
    <property type="entry name" value="P-loop containing nucleotide triphosphate hydrolases"/>
    <property type="match status" value="1"/>
</dbReference>
<dbReference type="PANTHER" id="PTHR46411:SF2">
    <property type="entry name" value="AAA+ ATPASE DOMAIN-CONTAINING PROTEIN"/>
    <property type="match status" value="1"/>
</dbReference>
<dbReference type="Proteomes" id="UP001152533">
    <property type="component" value="Unassembled WGS sequence"/>
</dbReference>
<organism evidence="2 3">
    <name type="scientific">Colletotrichum noveboracense</name>
    <dbReference type="NCBI Taxonomy" id="2664923"/>
    <lineage>
        <taxon>Eukaryota</taxon>
        <taxon>Fungi</taxon>
        <taxon>Dikarya</taxon>
        <taxon>Ascomycota</taxon>
        <taxon>Pezizomycotina</taxon>
        <taxon>Sordariomycetes</taxon>
        <taxon>Hypocreomycetidae</taxon>
        <taxon>Glomerellales</taxon>
        <taxon>Glomerellaceae</taxon>
        <taxon>Colletotrichum</taxon>
        <taxon>Colletotrichum gloeosporioides species complex</taxon>
    </lineage>
</organism>
<proteinExistence type="predicted"/>
<dbReference type="Pfam" id="PF00004">
    <property type="entry name" value="AAA"/>
    <property type="match status" value="1"/>
</dbReference>